<protein>
    <submittedName>
        <fullName evidence="2">Uncharacterized protein</fullName>
    </submittedName>
</protein>
<feature type="compositionally biased region" description="Basic and acidic residues" evidence="1">
    <location>
        <begin position="188"/>
        <end position="197"/>
    </location>
</feature>
<evidence type="ECO:0000313" key="2">
    <source>
        <dbReference type="EMBL" id="GAA4054310.1"/>
    </source>
</evidence>
<proteinExistence type="predicted"/>
<feature type="region of interest" description="Disordered" evidence="1">
    <location>
        <begin position="177"/>
        <end position="223"/>
    </location>
</feature>
<feature type="region of interest" description="Disordered" evidence="1">
    <location>
        <begin position="318"/>
        <end position="343"/>
    </location>
</feature>
<sequence length="343" mass="37076">MNYVQHTRAAHEWLRAQAGATPHHVSLYWALFFQWNAARFPAALDLDHAATMQAARIGSRHTYRAVLRDLDTWSLLTYHPSQSRYDQSRCLLRDLSCPDVAQPRPAAPGPEVAPMNPRTEATSGPHKTAASGPELTQALRPEVAPMKASCGPEVAQDTIVSKTILLNSVVVNSAAAAQKNRGGASPPDDGHSKKPELSDDSQPPPGAAPKKKVAQKKKGVHADTIRAAATAPPNQSARRGPAPDLPFAQSVIASLEDFTAAFAGTDYALADLPFYHELVASWRDKTTGEAPRRKDWVATAKRFMLNDARDNRLKLAPGVHRPNAAAGHAGARPTGYRSSRYDS</sequence>
<name>A0ABP7UX72_9BACT</name>
<gene>
    <name evidence="2" type="ORF">GCM10022409_46700</name>
</gene>
<feature type="region of interest" description="Disordered" evidence="1">
    <location>
        <begin position="101"/>
        <end position="133"/>
    </location>
</feature>
<keyword evidence="3" id="KW-1185">Reference proteome</keyword>
<dbReference type="RefSeq" id="WP_345059476.1">
    <property type="nucleotide sequence ID" value="NZ_BAABDK010000035.1"/>
</dbReference>
<comment type="caution">
    <text evidence="2">The sequence shown here is derived from an EMBL/GenBank/DDBJ whole genome shotgun (WGS) entry which is preliminary data.</text>
</comment>
<evidence type="ECO:0000313" key="3">
    <source>
        <dbReference type="Proteomes" id="UP001501469"/>
    </source>
</evidence>
<dbReference type="Proteomes" id="UP001501469">
    <property type="component" value="Unassembled WGS sequence"/>
</dbReference>
<reference evidence="3" key="1">
    <citation type="journal article" date="2019" name="Int. J. Syst. Evol. Microbiol.">
        <title>The Global Catalogue of Microorganisms (GCM) 10K type strain sequencing project: providing services to taxonomists for standard genome sequencing and annotation.</title>
        <authorList>
            <consortium name="The Broad Institute Genomics Platform"/>
            <consortium name="The Broad Institute Genome Sequencing Center for Infectious Disease"/>
            <person name="Wu L."/>
            <person name="Ma J."/>
        </authorList>
    </citation>
    <scope>NUCLEOTIDE SEQUENCE [LARGE SCALE GENOMIC DNA]</scope>
    <source>
        <strain evidence="3">JCM 17225</strain>
    </source>
</reference>
<evidence type="ECO:0000256" key="1">
    <source>
        <dbReference type="SAM" id="MobiDB-lite"/>
    </source>
</evidence>
<accession>A0ABP7UX72</accession>
<dbReference type="EMBL" id="BAABDK010000035">
    <property type="protein sequence ID" value="GAA4054310.1"/>
    <property type="molecule type" value="Genomic_DNA"/>
</dbReference>
<organism evidence="2 3">
    <name type="scientific">Hymenobacter glaciei</name>
    <dbReference type="NCBI Taxonomy" id="877209"/>
    <lineage>
        <taxon>Bacteria</taxon>
        <taxon>Pseudomonadati</taxon>
        <taxon>Bacteroidota</taxon>
        <taxon>Cytophagia</taxon>
        <taxon>Cytophagales</taxon>
        <taxon>Hymenobacteraceae</taxon>
        <taxon>Hymenobacter</taxon>
    </lineage>
</organism>
<feature type="compositionally biased region" description="Basic residues" evidence="1">
    <location>
        <begin position="209"/>
        <end position="219"/>
    </location>
</feature>